<reference evidence="1 2" key="1">
    <citation type="submission" date="2019-03" db="EMBL/GenBank/DDBJ databases">
        <title>Single cell metagenomics reveals metabolic interactions within the superorganism composed of flagellate Streblomastix strix and complex community of Bacteroidetes bacteria on its surface.</title>
        <authorList>
            <person name="Treitli S.C."/>
            <person name="Kolisko M."/>
            <person name="Husnik F."/>
            <person name="Keeling P."/>
            <person name="Hampl V."/>
        </authorList>
    </citation>
    <scope>NUCLEOTIDE SEQUENCE [LARGE SCALE GENOMIC DNA]</scope>
    <source>
        <strain evidence="1">ST1C</strain>
    </source>
</reference>
<dbReference type="Proteomes" id="UP000324800">
    <property type="component" value="Unassembled WGS sequence"/>
</dbReference>
<sequence length="140" mass="15765">MQVTHSNPNTSSSSTYTLFSIFKDEAKPQFTGATFTIALNAVMYVTKQSSNPILWTNVVPIDCYIDVDGHDRINTLCQLPLPNDFCVQQKVDCTNLLFFKISWAPTAITWHKTRADLNKQLGRQAQKNMIIGGTLKRIIV</sequence>
<evidence type="ECO:0000313" key="1">
    <source>
        <dbReference type="EMBL" id="KAA6353773.1"/>
    </source>
</evidence>
<feature type="non-terminal residue" evidence="1">
    <location>
        <position position="140"/>
    </location>
</feature>
<proteinExistence type="predicted"/>
<dbReference type="EMBL" id="SNRW01037462">
    <property type="protein sequence ID" value="KAA6353773.1"/>
    <property type="molecule type" value="Genomic_DNA"/>
</dbReference>
<organism evidence="1 2">
    <name type="scientific">Streblomastix strix</name>
    <dbReference type="NCBI Taxonomy" id="222440"/>
    <lineage>
        <taxon>Eukaryota</taxon>
        <taxon>Metamonada</taxon>
        <taxon>Preaxostyla</taxon>
        <taxon>Oxymonadida</taxon>
        <taxon>Streblomastigidae</taxon>
        <taxon>Streblomastix</taxon>
    </lineage>
</organism>
<accession>A0A5J4T7L2</accession>
<evidence type="ECO:0000313" key="2">
    <source>
        <dbReference type="Proteomes" id="UP000324800"/>
    </source>
</evidence>
<name>A0A5J4T7L2_9EUKA</name>
<gene>
    <name evidence="1" type="ORF">EZS28_050700</name>
</gene>
<dbReference type="AlphaFoldDB" id="A0A5J4T7L2"/>
<comment type="caution">
    <text evidence="1">The sequence shown here is derived from an EMBL/GenBank/DDBJ whole genome shotgun (WGS) entry which is preliminary data.</text>
</comment>
<protein>
    <submittedName>
        <fullName evidence="1">Uncharacterized protein</fullName>
    </submittedName>
</protein>